<gene>
    <name evidence="3" type="ORF">HWI92_08220</name>
</gene>
<dbReference type="PANTHER" id="PTHR42754">
    <property type="entry name" value="ENDOGLUCANASE"/>
    <property type="match status" value="1"/>
</dbReference>
<dbReference type="Pfam" id="PF18962">
    <property type="entry name" value="Por_Secre_tail"/>
    <property type="match status" value="1"/>
</dbReference>
<evidence type="ECO:0000256" key="1">
    <source>
        <dbReference type="SAM" id="SignalP"/>
    </source>
</evidence>
<feature type="signal peptide" evidence="1">
    <location>
        <begin position="1"/>
        <end position="23"/>
    </location>
</feature>
<dbReference type="Proteomes" id="UP000612680">
    <property type="component" value="Chromosome"/>
</dbReference>
<evidence type="ECO:0000313" key="3">
    <source>
        <dbReference type="EMBL" id="QRR00888.1"/>
    </source>
</evidence>
<dbReference type="Gene3D" id="2.60.40.10">
    <property type="entry name" value="Immunoglobulins"/>
    <property type="match status" value="1"/>
</dbReference>
<accession>A0ABX7I6S2</accession>
<feature type="chain" id="PRO_5046601926" evidence="1">
    <location>
        <begin position="24"/>
        <end position="1151"/>
    </location>
</feature>
<proteinExistence type="predicted"/>
<dbReference type="InterPro" id="IPR013783">
    <property type="entry name" value="Ig-like_fold"/>
</dbReference>
<dbReference type="NCBIfam" id="TIGR04183">
    <property type="entry name" value="Por_Secre_tail"/>
    <property type="match status" value="1"/>
</dbReference>
<dbReference type="RefSeq" id="WP_204662602.1">
    <property type="nucleotide sequence ID" value="NZ_CP056775.1"/>
</dbReference>
<feature type="domain" description="Secretion system C-terminal sorting" evidence="2">
    <location>
        <begin position="1078"/>
        <end position="1148"/>
    </location>
</feature>
<protein>
    <submittedName>
        <fullName evidence="3">T9SS type A sorting domain-containing protein</fullName>
    </submittedName>
</protein>
<sequence>MKQPLLCLSFLTFYLAISVSLSAQPSIEWDKTLGGSGSDGLSKVLNTKDGGYIIGGTSSSPTDGNRTAPKKGTNDYWIIKYSAAGTKQWEKAYGGTTNNYLTDIQQTSDGGYMLGGNSYSGIGLDKSEESRGDSDYWVIKIDSSGTRQWDKTVGGSSRESLISVRQLKDGTYILAGESKSNKSGDKSSDRPPSFEDNMVDYWVVKLSKDGLLLNEQTIERQGLGRLSSFEVTADGGFILGSDEGGYEEHSAIFHVIKFTPAFARQWDKRYGPDNQYSEINAILPLSDGGYVLAGITDTDEGGRPLETERSRDNYIVKVDKDGNRVWHQIIGSVDEMTDDIYTYHDYVTCLLQTPDGGILVGGYSPGAKGAGKSESSRGGQDFWVYKLQSDGFMLWDKTIGGSGNDFLVSMRQAADGGYLLGGYSSSPPSGEKTGDFYGPENGFDYWVVKLESESPGKPGTITQFTATAKDESIRLDWVSPAGSVIKKFNVERSLDRLTWTQTGTVTSSKSNDTYQFTHDQPVPGVEVSYRLKVTTAQNEVWYTRMRSTSVPVKDPLIVQWDHVIGSRYNDNFAAMVRTADGGYILGGRPNTDAGIAFDKSEADRGEWDYWIVKIGADGKKQWDKTLGGESYDMLTSIIQTLDGGYLVGGRSQSQAVADKSEPNRGNPYTDDYWVIKLAADGTKEWDKTIGGDNQDRLGSILQVDDGYILAGVSASSVSGDRTVPRPGPYVPEVWLVKIGFNGTKIWDKSLLVENAGGKIILEKTRDGGYVLTNGIMPSPYPEFYTSNLITKLSSTFEIEWAQNFDSYYDHKYGRITAIQQTADDGYILGGYNDKYSLGKGGADYFVAKLSESGALEWYKMIGGNEDDLLFALRQTPDNGYILAGISGSDKTWDKSEDSKGRQDIWIVKLSEDGTKQWDKTVGGARDDACYFVDILPDGRYLLGGSTSSLPGGDRSAPIRDDSDFWIVSLAPESPLPVTLTSFNARAEGTTALLTWQTASESQSDRFEVEHSVNGKSWDRIGVVNAKGESDRLETYNFTHVNPVNGDNYYRLKMMDTDGSFTLSQIEHLRFETDFDVTVYPNPTVENIHFKATNWSKVKSIKILNSQGKVVYHVENTPSQDINAKAFKAGLYLIQVSFADGIEATRRIVIGR</sequence>
<dbReference type="InterPro" id="IPR026444">
    <property type="entry name" value="Secre_tail"/>
</dbReference>
<dbReference type="EMBL" id="CP056775">
    <property type="protein sequence ID" value="QRR00888.1"/>
    <property type="molecule type" value="Genomic_DNA"/>
</dbReference>
<organism evidence="3 4">
    <name type="scientific">Dyadobacter sandarakinus</name>
    <dbReference type="NCBI Taxonomy" id="2747268"/>
    <lineage>
        <taxon>Bacteria</taxon>
        <taxon>Pseudomonadati</taxon>
        <taxon>Bacteroidota</taxon>
        <taxon>Cytophagia</taxon>
        <taxon>Cytophagales</taxon>
        <taxon>Spirosomataceae</taxon>
        <taxon>Dyadobacter</taxon>
    </lineage>
</organism>
<name>A0ABX7I6S2_9BACT</name>
<reference evidence="3 4" key="1">
    <citation type="submission" date="2020-06" db="EMBL/GenBank/DDBJ databases">
        <title>Dyadobacter sandarakinus sp. nov., isolated from the soil of the Arctic Yellow River Station.</title>
        <authorList>
            <person name="Zhang Y."/>
            <person name="Peng F."/>
        </authorList>
    </citation>
    <scope>NUCLEOTIDE SEQUENCE [LARGE SCALE GENOMIC DNA]</scope>
    <source>
        <strain evidence="3 4">Q3-56</strain>
    </source>
</reference>
<keyword evidence="4" id="KW-1185">Reference proteome</keyword>
<dbReference type="PANTHER" id="PTHR42754:SF1">
    <property type="entry name" value="LIPOPROTEIN"/>
    <property type="match status" value="1"/>
</dbReference>
<evidence type="ECO:0000259" key="2">
    <source>
        <dbReference type="Pfam" id="PF18962"/>
    </source>
</evidence>
<keyword evidence="1" id="KW-0732">Signal</keyword>
<evidence type="ECO:0000313" key="4">
    <source>
        <dbReference type="Proteomes" id="UP000612680"/>
    </source>
</evidence>